<evidence type="ECO:0000256" key="5">
    <source>
        <dbReference type="ARBA" id="ARBA00023136"/>
    </source>
</evidence>
<evidence type="ECO:0000256" key="3">
    <source>
        <dbReference type="ARBA" id="ARBA00022692"/>
    </source>
</evidence>
<evidence type="ECO:0000256" key="1">
    <source>
        <dbReference type="ARBA" id="ARBA00004141"/>
    </source>
</evidence>
<feature type="transmembrane region" description="Helical" evidence="6">
    <location>
        <begin position="176"/>
        <end position="200"/>
    </location>
</feature>
<feature type="transmembrane region" description="Helical" evidence="6">
    <location>
        <begin position="275"/>
        <end position="297"/>
    </location>
</feature>
<name>A0A929BFM4_9PSEU</name>
<keyword evidence="3 6" id="KW-0812">Transmembrane</keyword>
<organism evidence="7 8">
    <name type="scientific">Saccharopolyspora montiporae</name>
    <dbReference type="NCBI Taxonomy" id="2781240"/>
    <lineage>
        <taxon>Bacteria</taxon>
        <taxon>Bacillati</taxon>
        <taxon>Actinomycetota</taxon>
        <taxon>Actinomycetes</taxon>
        <taxon>Pseudonocardiales</taxon>
        <taxon>Pseudonocardiaceae</taxon>
        <taxon>Saccharopolyspora</taxon>
    </lineage>
</organism>
<comment type="caution">
    <text evidence="7">The sequence shown here is derived from an EMBL/GenBank/DDBJ whole genome shotgun (WGS) entry which is preliminary data.</text>
</comment>
<dbReference type="RefSeq" id="WP_193930382.1">
    <property type="nucleotide sequence ID" value="NZ_JADEYC010000045.1"/>
</dbReference>
<sequence>MTVPASTLVALLAISVFAGGAGALAGIGGGAIIVPVLVLGYGFSFQTAVATSLAAVIANSAMGASTYLRQGLTHLRLSFRLEIATTIGGITGGLASSLIPRPILEGVFAVVQFFAAWLSRRKTAGSAVIPDDRGSTFPPDTLTTMGLRACETDRGISGLVTDEHDGTTKHWTARKLWLGSGVSVFAGFMSGLLGVGGGFLKIPAMNIGMGIPLRVATASSQFMIGITAVSGFLVYFAKGDVLLFVVAPIVLGVTLGSRAGVILAGKVSISVIRWVYVSTIVASGAAFALSALGVTSLGGP</sequence>
<keyword evidence="4 6" id="KW-1133">Transmembrane helix</keyword>
<evidence type="ECO:0000313" key="8">
    <source>
        <dbReference type="Proteomes" id="UP000598360"/>
    </source>
</evidence>
<dbReference type="PANTHER" id="PTHR43701">
    <property type="entry name" value="MEMBRANE TRANSPORTER PROTEIN MJ0441-RELATED"/>
    <property type="match status" value="1"/>
</dbReference>
<dbReference type="InterPro" id="IPR002781">
    <property type="entry name" value="TM_pro_TauE-like"/>
</dbReference>
<proteinExistence type="inferred from homology"/>
<dbReference type="EMBL" id="JADEYC010000045">
    <property type="protein sequence ID" value="MBE9376557.1"/>
    <property type="molecule type" value="Genomic_DNA"/>
</dbReference>
<dbReference type="InterPro" id="IPR051598">
    <property type="entry name" value="TSUP/Inactive_protease-like"/>
</dbReference>
<reference evidence="7" key="1">
    <citation type="submission" date="2020-10" db="EMBL/GenBank/DDBJ databases">
        <title>Diversity and distribution of actinomycetes associated with coral in the coast of Hainan.</title>
        <authorList>
            <person name="Li F."/>
        </authorList>
    </citation>
    <scope>NUCLEOTIDE SEQUENCE</scope>
    <source>
        <strain evidence="7">HNM0983</strain>
    </source>
</reference>
<dbReference type="Pfam" id="PF01925">
    <property type="entry name" value="TauE"/>
    <property type="match status" value="1"/>
</dbReference>
<evidence type="ECO:0000256" key="2">
    <source>
        <dbReference type="ARBA" id="ARBA00009142"/>
    </source>
</evidence>
<keyword evidence="5 6" id="KW-0472">Membrane</keyword>
<accession>A0A929BFM4</accession>
<keyword evidence="8" id="KW-1185">Reference proteome</keyword>
<comment type="subcellular location">
    <subcellularLocation>
        <location evidence="6">Cell membrane</location>
        <topology evidence="6">Multi-pass membrane protein</topology>
    </subcellularLocation>
    <subcellularLocation>
        <location evidence="1">Membrane</location>
        <topology evidence="1">Multi-pass membrane protein</topology>
    </subcellularLocation>
</comment>
<keyword evidence="6" id="KW-1003">Cell membrane</keyword>
<dbReference type="Proteomes" id="UP000598360">
    <property type="component" value="Unassembled WGS sequence"/>
</dbReference>
<feature type="transmembrane region" description="Helical" evidence="6">
    <location>
        <begin position="241"/>
        <end position="263"/>
    </location>
</feature>
<feature type="transmembrane region" description="Helical" evidence="6">
    <location>
        <begin position="212"/>
        <end position="235"/>
    </location>
</feature>
<comment type="similarity">
    <text evidence="2 6">Belongs to the 4-toluene sulfonate uptake permease (TSUP) (TC 2.A.102) family.</text>
</comment>
<evidence type="ECO:0000313" key="7">
    <source>
        <dbReference type="EMBL" id="MBE9376557.1"/>
    </source>
</evidence>
<dbReference type="PANTHER" id="PTHR43701:SF2">
    <property type="entry name" value="MEMBRANE TRANSPORTER PROTEIN YJNA-RELATED"/>
    <property type="match status" value="1"/>
</dbReference>
<protein>
    <recommendedName>
        <fullName evidence="6">Probable membrane transporter protein</fullName>
    </recommendedName>
</protein>
<dbReference type="AlphaFoldDB" id="A0A929BFM4"/>
<feature type="transmembrane region" description="Helical" evidence="6">
    <location>
        <begin position="33"/>
        <end position="58"/>
    </location>
</feature>
<dbReference type="GO" id="GO:0005886">
    <property type="term" value="C:plasma membrane"/>
    <property type="evidence" value="ECO:0007669"/>
    <property type="project" value="UniProtKB-SubCell"/>
</dbReference>
<evidence type="ECO:0000256" key="6">
    <source>
        <dbReference type="RuleBase" id="RU363041"/>
    </source>
</evidence>
<evidence type="ECO:0000256" key="4">
    <source>
        <dbReference type="ARBA" id="ARBA00022989"/>
    </source>
</evidence>
<gene>
    <name evidence="7" type="ORF">IQ251_19070</name>
</gene>